<comment type="catalytic activity">
    <reaction evidence="1">
        <text>ATP + protein L-histidine = ADP + protein N-phospho-L-histidine.</text>
        <dbReference type="EC" id="2.7.13.3"/>
    </reaction>
</comment>
<feature type="coiled-coil region" evidence="11">
    <location>
        <begin position="395"/>
        <end position="422"/>
    </location>
</feature>
<dbReference type="EC" id="2.7.13.3" evidence="3"/>
<dbReference type="Gene3D" id="1.10.287.130">
    <property type="match status" value="1"/>
</dbReference>
<reference evidence="14" key="1">
    <citation type="submission" date="2017-02" db="EMBL/GenBank/DDBJ databases">
        <authorList>
            <person name="Regsiter A."/>
            <person name="William W."/>
        </authorList>
    </citation>
    <scope>NUCLEOTIDE SEQUENCE</scope>
    <source>
        <strain evidence="14">BdmA 4</strain>
    </source>
</reference>
<dbReference type="SMART" id="SM00091">
    <property type="entry name" value="PAS"/>
    <property type="match status" value="1"/>
</dbReference>
<feature type="domain" description="Histidine kinase" evidence="13">
    <location>
        <begin position="361"/>
        <end position="589"/>
    </location>
</feature>
<dbReference type="FunFam" id="3.30.565.10:FF:000006">
    <property type="entry name" value="Sensor histidine kinase WalK"/>
    <property type="match status" value="1"/>
</dbReference>
<dbReference type="Pfam" id="PF00512">
    <property type="entry name" value="HisKA"/>
    <property type="match status" value="1"/>
</dbReference>
<keyword evidence="8 14" id="KW-0418">Kinase</keyword>
<dbReference type="Pfam" id="PF13426">
    <property type="entry name" value="PAS_9"/>
    <property type="match status" value="1"/>
</dbReference>
<dbReference type="Pfam" id="PF02518">
    <property type="entry name" value="HATPase_c"/>
    <property type="match status" value="1"/>
</dbReference>
<evidence type="ECO:0000313" key="14">
    <source>
        <dbReference type="EMBL" id="SLM19394.1"/>
    </source>
</evidence>
<feature type="transmembrane region" description="Helical" evidence="12">
    <location>
        <begin position="96"/>
        <end position="117"/>
    </location>
</feature>
<dbReference type="SMART" id="SM00388">
    <property type="entry name" value="HisKA"/>
    <property type="match status" value="1"/>
</dbReference>
<name>A0A3P3XTD8_9SPIR</name>
<evidence type="ECO:0000256" key="7">
    <source>
        <dbReference type="ARBA" id="ARBA00022692"/>
    </source>
</evidence>
<dbReference type="CDD" id="cd00082">
    <property type="entry name" value="HisKA"/>
    <property type="match status" value="1"/>
</dbReference>
<sequence>MVTTLFQNVTILISIYVLYHFISRSFKGKPWAISIINGIFLGATAILAMLTPFKIEEGIFYDARSIVIGIAGFFGGPLTGTIAAAFALAFRISLGGAGVIPGSLSIISAMILSTIAARLRPRYQPFAEKHKFATPIGTWFLGFLIHVCVILSQFLLPDGKWHEVIPLMLFPYLVIFPVVFSLICLLFLDNERLAQASKDLAESEARYRSLFQNQHTAMLIIDPPTGRILDANPAAEAFYGWDRATLTTMRVQDINTLSEAEVKVDLDLARIKNKNVFYFKHRRANAEPVDVEVYTGPISIHGKELLFSIVHDISQRVHAEQELKALTETLEQQVKKRTEELEAKTQRLTELNREHESFVYSVSHDLRAPLRAIAGFSTILGDLLHENLPNAPHQQETFKNRIEEINHLLNRIQENANRMQKLITDMLMLSRAGTRTLNPRSIDLSLIAQEIINEETEDKKERHLECNVQKNLHAFADPDLARILLANLISNALKFTQKRDVARIEIGSAQREGKNVFYIRDNGAGFNVEAAGDRLFAPFQRFHEAVEFEGTGIGLSIIKRVTARHGGSVTVESVPGQGTTFYFDFGEAQ</sequence>
<evidence type="ECO:0000259" key="13">
    <source>
        <dbReference type="PROSITE" id="PS50109"/>
    </source>
</evidence>
<evidence type="ECO:0000256" key="9">
    <source>
        <dbReference type="ARBA" id="ARBA00022989"/>
    </source>
</evidence>
<dbReference type="InterPro" id="IPR050351">
    <property type="entry name" value="BphY/WalK/GraS-like"/>
</dbReference>
<proteinExistence type="predicted"/>
<evidence type="ECO:0000256" key="5">
    <source>
        <dbReference type="ARBA" id="ARBA00022553"/>
    </source>
</evidence>
<dbReference type="GO" id="GO:0007234">
    <property type="term" value="P:osmosensory signaling via phosphorelay pathway"/>
    <property type="evidence" value="ECO:0007669"/>
    <property type="project" value="TreeGrafter"/>
</dbReference>
<feature type="transmembrane region" description="Helical" evidence="12">
    <location>
        <begin position="138"/>
        <end position="156"/>
    </location>
</feature>
<dbReference type="InterPro" id="IPR004358">
    <property type="entry name" value="Sig_transdc_His_kin-like_C"/>
</dbReference>
<keyword evidence="11" id="KW-0175">Coiled coil</keyword>
<dbReference type="GO" id="GO:0030295">
    <property type="term" value="F:protein kinase activator activity"/>
    <property type="evidence" value="ECO:0007669"/>
    <property type="project" value="TreeGrafter"/>
</dbReference>
<keyword evidence="4" id="KW-1003">Cell membrane</keyword>
<dbReference type="GO" id="GO:0071555">
    <property type="term" value="P:cell wall organization"/>
    <property type="evidence" value="ECO:0007669"/>
    <property type="project" value="InterPro"/>
</dbReference>
<dbReference type="PANTHER" id="PTHR42878">
    <property type="entry name" value="TWO-COMPONENT HISTIDINE KINASE"/>
    <property type="match status" value="1"/>
</dbReference>
<accession>A0A3P3XTD8</accession>
<feature type="transmembrane region" description="Helical" evidence="12">
    <location>
        <begin position="34"/>
        <end position="53"/>
    </location>
</feature>
<dbReference type="GO" id="GO:0000156">
    <property type="term" value="F:phosphorelay response regulator activity"/>
    <property type="evidence" value="ECO:0007669"/>
    <property type="project" value="TreeGrafter"/>
</dbReference>
<evidence type="ECO:0000256" key="1">
    <source>
        <dbReference type="ARBA" id="ARBA00000085"/>
    </source>
</evidence>
<dbReference type="InterPro" id="IPR005467">
    <property type="entry name" value="His_kinase_dom"/>
</dbReference>
<evidence type="ECO:0000256" key="3">
    <source>
        <dbReference type="ARBA" id="ARBA00012438"/>
    </source>
</evidence>
<dbReference type="GO" id="GO:0000155">
    <property type="term" value="F:phosphorelay sensor kinase activity"/>
    <property type="evidence" value="ECO:0007669"/>
    <property type="project" value="InterPro"/>
</dbReference>
<organism evidence="14">
    <name type="scientific">uncultured spirochete</name>
    <dbReference type="NCBI Taxonomy" id="156406"/>
    <lineage>
        <taxon>Bacteria</taxon>
        <taxon>Pseudomonadati</taxon>
        <taxon>Spirochaetota</taxon>
        <taxon>Spirochaetia</taxon>
        <taxon>Spirochaetales</taxon>
        <taxon>environmental samples</taxon>
    </lineage>
</organism>
<dbReference type="SUPFAM" id="SSF55785">
    <property type="entry name" value="PYP-like sensor domain (PAS domain)"/>
    <property type="match status" value="1"/>
</dbReference>
<dbReference type="Gene3D" id="3.30.565.10">
    <property type="entry name" value="Histidine kinase-like ATPase, C-terminal domain"/>
    <property type="match status" value="1"/>
</dbReference>
<dbReference type="Gene3D" id="3.30.450.20">
    <property type="entry name" value="PAS domain"/>
    <property type="match status" value="1"/>
</dbReference>
<dbReference type="AlphaFoldDB" id="A0A3P3XTD8"/>
<dbReference type="EMBL" id="FWDO01000005">
    <property type="protein sequence ID" value="SLM19394.1"/>
    <property type="molecule type" value="Genomic_DNA"/>
</dbReference>
<dbReference type="NCBIfam" id="TIGR00229">
    <property type="entry name" value="sensory_box"/>
    <property type="match status" value="1"/>
</dbReference>
<evidence type="ECO:0000256" key="2">
    <source>
        <dbReference type="ARBA" id="ARBA00004651"/>
    </source>
</evidence>
<dbReference type="GO" id="GO:0005886">
    <property type="term" value="C:plasma membrane"/>
    <property type="evidence" value="ECO:0007669"/>
    <property type="project" value="UniProtKB-SubCell"/>
</dbReference>
<evidence type="ECO:0000256" key="11">
    <source>
        <dbReference type="SAM" id="Coils"/>
    </source>
</evidence>
<feature type="transmembrane region" description="Helical" evidence="12">
    <location>
        <begin position="65"/>
        <end position="90"/>
    </location>
</feature>
<dbReference type="PRINTS" id="PR00344">
    <property type="entry name" value="BCTRLSENSOR"/>
</dbReference>
<dbReference type="Pfam" id="PF07694">
    <property type="entry name" value="5TM-5TMR_LYT"/>
    <property type="match status" value="1"/>
</dbReference>
<comment type="subcellular location">
    <subcellularLocation>
        <location evidence="2">Cell membrane</location>
        <topology evidence="2">Multi-pass membrane protein</topology>
    </subcellularLocation>
</comment>
<dbReference type="InterPro" id="IPR003594">
    <property type="entry name" value="HATPase_dom"/>
</dbReference>
<dbReference type="CDD" id="cd00130">
    <property type="entry name" value="PAS"/>
    <property type="match status" value="1"/>
</dbReference>
<feature type="coiled-coil region" evidence="11">
    <location>
        <begin position="316"/>
        <end position="354"/>
    </location>
</feature>
<dbReference type="PROSITE" id="PS50109">
    <property type="entry name" value="HIS_KIN"/>
    <property type="match status" value="1"/>
</dbReference>
<dbReference type="InterPro" id="IPR000014">
    <property type="entry name" value="PAS"/>
</dbReference>
<dbReference type="InterPro" id="IPR035965">
    <property type="entry name" value="PAS-like_dom_sf"/>
</dbReference>
<dbReference type="SUPFAM" id="SSF47384">
    <property type="entry name" value="Homodimeric domain of signal transducing histidine kinase"/>
    <property type="match status" value="1"/>
</dbReference>
<dbReference type="InterPro" id="IPR011620">
    <property type="entry name" value="Sig_transdc_His_kinase_LytS_TM"/>
</dbReference>
<feature type="transmembrane region" description="Helical" evidence="12">
    <location>
        <begin position="168"/>
        <end position="188"/>
    </location>
</feature>
<evidence type="ECO:0000256" key="4">
    <source>
        <dbReference type="ARBA" id="ARBA00022475"/>
    </source>
</evidence>
<dbReference type="InterPro" id="IPR003661">
    <property type="entry name" value="HisK_dim/P_dom"/>
</dbReference>
<evidence type="ECO:0000256" key="12">
    <source>
        <dbReference type="SAM" id="Phobius"/>
    </source>
</evidence>
<dbReference type="SUPFAM" id="SSF55874">
    <property type="entry name" value="ATPase domain of HSP90 chaperone/DNA topoisomerase II/histidine kinase"/>
    <property type="match status" value="1"/>
</dbReference>
<dbReference type="InterPro" id="IPR036097">
    <property type="entry name" value="HisK_dim/P_sf"/>
</dbReference>
<dbReference type="InterPro" id="IPR036890">
    <property type="entry name" value="HATPase_C_sf"/>
</dbReference>
<keyword evidence="10 12" id="KW-0472">Membrane</keyword>
<keyword evidence="6 14" id="KW-0808">Transferase</keyword>
<feature type="transmembrane region" description="Helical" evidence="12">
    <location>
        <begin position="5"/>
        <end position="22"/>
    </location>
</feature>
<dbReference type="SMART" id="SM00387">
    <property type="entry name" value="HATPase_c"/>
    <property type="match status" value="1"/>
</dbReference>
<evidence type="ECO:0000256" key="6">
    <source>
        <dbReference type="ARBA" id="ARBA00022679"/>
    </source>
</evidence>
<evidence type="ECO:0000256" key="8">
    <source>
        <dbReference type="ARBA" id="ARBA00022777"/>
    </source>
</evidence>
<evidence type="ECO:0000256" key="10">
    <source>
        <dbReference type="ARBA" id="ARBA00023136"/>
    </source>
</evidence>
<dbReference type="PANTHER" id="PTHR42878:SF15">
    <property type="entry name" value="BACTERIOPHYTOCHROME"/>
    <property type="match status" value="1"/>
</dbReference>
<keyword evidence="7 12" id="KW-0812">Transmembrane</keyword>
<protein>
    <recommendedName>
        <fullName evidence="3">histidine kinase</fullName>
        <ecNumber evidence="3">2.7.13.3</ecNumber>
    </recommendedName>
</protein>
<keyword evidence="5" id="KW-0597">Phosphoprotein</keyword>
<gene>
    <name evidence="14" type="ORF">SPIRO4BDMA_50909</name>
</gene>
<keyword evidence="9 12" id="KW-1133">Transmembrane helix</keyword>